<dbReference type="SMART" id="SM00414">
    <property type="entry name" value="H2A"/>
    <property type="match status" value="1"/>
</dbReference>
<comment type="caution">
    <text evidence="3">The sequence shown here is derived from an EMBL/GenBank/DDBJ whole genome shotgun (WGS) entry which is preliminary data.</text>
</comment>
<dbReference type="AlphaFoldDB" id="A0AAV6U6Y5"/>
<dbReference type="GO" id="GO:0046982">
    <property type="term" value="F:protein heterodimerization activity"/>
    <property type="evidence" value="ECO:0007669"/>
    <property type="project" value="InterPro"/>
</dbReference>
<gene>
    <name evidence="3" type="ORF">JTE90_026311</name>
</gene>
<proteinExistence type="inferred from homology"/>
<dbReference type="Proteomes" id="UP000827092">
    <property type="component" value="Unassembled WGS sequence"/>
</dbReference>
<feature type="region of interest" description="Disordered" evidence="2">
    <location>
        <begin position="127"/>
        <end position="152"/>
    </location>
</feature>
<feature type="compositionally biased region" description="Polar residues" evidence="2">
    <location>
        <begin position="143"/>
        <end position="152"/>
    </location>
</feature>
<sequence>MELVRVSNSRKSNLTFSVARIKAMLKVHHYAHRIRDTGAVFFTAVIEYICQEILEHSLNAARSTSNSNRIQPQHINMALKYDPEFFALFPRLVIPRSTFVAMDQHYLIIPPQTRNSRPLAMVTGGPIVSGSQPPNALLEDIESSTGRKSAKG</sequence>
<organism evidence="3 4">
    <name type="scientific">Oedothorax gibbosus</name>
    <dbReference type="NCBI Taxonomy" id="931172"/>
    <lineage>
        <taxon>Eukaryota</taxon>
        <taxon>Metazoa</taxon>
        <taxon>Ecdysozoa</taxon>
        <taxon>Arthropoda</taxon>
        <taxon>Chelicerata</taxon>
        <taxon>Arachnida</taxon>
        <taxon>Araneae</taxon>
        <taxon>Araneomorphae</taxon>
        <taxon>Entelegynae</taxon>
        <taxon>Araneoidea</taxon>
        <taxon>Linyphiidae</taxon>
        <taxon>Erigoninae</taxon>
        <taxon>Oedothorax</taxon>
    </lineage>
</organism>
<evidence type="ECO:0000256" key="2">
    <source>
        <dbReference type="SAM" id="MobiDB-lite"/>
    </source>
</evidence>
<evidence type="ECO:0000313" key="4">
    <source>
        <dbReference type="Proteomes" id="UP000827092"/>
    </source>
</evidence>
<accession>A0AAV6U6Y5</accession>
<evidence type="ECO:0000256" key="1">
    <source>
        <dbReference type="RuleBase" id="RU003767"/>
    </source>
</evidence>
<dbReference type="GO" id="GO:0005634">
    <property type="term" value="C:nucleus"/>
    <property type="evidence" value="ECO:0007669"/>
    <property type="project" value="UniProtKB-SubCell"/>
</dbReference>
<dbReference type="InterPro" id="IPR009072">
    <property type="entry name" value="Histone-fold"/>
</dbReference>
<evidence type="ECO:0000313" key="3">
    <source>
        <dbReference type="EMBL" id="KAG8179411.1"/>
    </source>
</evidence>
<keyword evidence="1" id="KW-0238">DNA-binding</keyword>
<keyword evidence="1" id="KW-0158">Chromosome</keyword>
<dbReference type="PANTHER" id="PTHR23430">
    <property type="entry name" value="HISTONE H2A"/>
    <property type="match status" value="1"/>
</dbReference>
<reference evidence="3 4" key="1">
    <citation type="journal article" date="2022" name="Nat. Ecol. Evol.">
        <title>A masculinizing supergene underlies an exaggerated male reproductive morph in a spider.</title>
        <authorList>
            <person name="Hendrickx F."/>
            <person name="De Corte Z."/>
            <person name="Sonet G."/>
            <person name="Van Belleghem S.M."/>
            <person name="Kostlbacher S."/>
            <person name="Vangestel C."/>
        </authorList>
    </citation>
    <scope>NUCLEOTIDE SEQUENCE [LARGE SCALE GENOMIC DNA]</scope>
    <source>
        <strain evidence="3">W744_W776</strain>
    </source>
</reference>
<comment type="similarity">
    <text evidence="1">Belongs to the histone H2A family.</text>
</comment>
<dbReference type="InterPro" id="IPR002119">
    <property type="entry name" value="Histone_H2A"/>
</dbReference>
<comment type="subcellular location">
    <subcellularLocation>
        <location evidence="1">Nucleus</location>
    </subcellularLocation>
</comment>
<dbReference type="CDD" id="cd00074">
    <property type="entry name" value="HFD_H2A"/>
    <property type="match status" value="1"/>
</dbReference>
<dbReference type="Gene3D" id="1.10.20.10">
    <property type="entry name" value="Histone, subunit A"/>
    <property type="match status" value="1"/>
</dbReference>
<keyword evidence="1" id="KW-0544">Nucleosome core</keyword>
<name>A0AAV6U6Y5_9ARAC</name>
<keyword evidence="4" id="KW-1185">Reference proteome</keyword>
<dbReference type="PRINTS" id="PR00620">
    <property type="entry name" value="HISTONEH2A"/>
</dbReference>
<dbReference type="GO" id="GO:0030527">
    <property type="term" value="F:structural constituent of chromatin"/>
    <property type="evidence" value="ECO:0007669"/>
    <property type="project" value="InterPro"/>
</dbReference>
<dbReference type="EMBL" id="JAFNEN010000627">
    <property type="protein sequence ID" value="KAG8179411.1"/>
    <property type="molecule type" value="Genomic_DNA"/>
</dbReference>
<dbReference type="GO" id="GO:0000786">
    <property type="term" value="C:nucleosome"/>
    <property type="evidence" value="ECO:0007669"/>
    <property type="project" value="UniProtKB-KW"/>
</dbReference>
<dbReference type="SUPFAM" id="SSF47113">
    <property type="entry name" value="Histone-fold"/>
    <property type="match status" value="1"/>
</dbReference>
<comment type="subunit">
    <text evidence="1">The nucleosome is a histone octamer containing two molecules each of H2A, H2B, H3 and H4 assembled in one H3-H4 heterotetramer and two H2A-H2B heterodimers. The octamer wraps approximately 147 bp of DNA.</text>
</comment>
<protein>
    <recommendedName>
        <fullName evidence="1">Histone H2A</fullName>
    </recommendedName>
</protein>
<keyword evidence="1" id="KW-0539">Nucleus</keyword>
<dbReference type="GO" id="GO:0003677">
    <property type="term" value="F:DNA binding"/>
    <property type="evidence" value="ECO:0007669"/>
    <property type="project" value="UniProtKB-KW"/>
</dbReference>